<evidence type="ECO:0000313" key="2">
    <source>
        <dbReference type="Proteomes" id="UP000778523"/>
    </source>
</evidence>
<reference evidence="1 2" key="1">
    <citation type="submission" date="2020-06" db="EMBL/GenBank/DDBJ databases">
        <title>Draft genome of Uliginosibacterium sp. IMCC34675.</title>
        <authorList>
            <person name="Song J."/>
        </authorList>
    </citation>
    <scope>NUCLEOTIDE SEQUENCE [LARGE SCALE GENOMIC DNA]</scope>
    <source>
        <strain evidence="1 2">IMCC34675</strain>
    </source>
</reference>
<organism evidence="1 2">
    <name type="scientific">Uliginosibacterium aquaticum</name>
    <dbReference type="NCBI Taxonomy" id="2731212"/>
    <lineage>
        <taxon>Bacteria</taxon>
        <taxon>Pseudomonadati</taxon>
        <taxon>Pseudomonadota</taxon>
        <taxon>Betaproteobacteria</taxon>
        <taxon>Rhodocyclales</taxon>
        <taxon>Zoogloeaceae</taxon>
        <taxon>Uliginosibacterium</taxon>
    </lineage>
</organism>
<sequence length="143" mass="15668">MSACLNAAPDALPWLQGEARIAAALADFPVSELELSLYRIGPPDRAAELIERRSLPLPAHVRGAEARLPFSLGQARQYLAGERYYFTAYILHQGQRSHAGRCGAEAAPICPVGEPVTMQALQIEFDALPATRYEAAPQPSRWR</sequence>
<dbReference type="Proteomes" id="UP000778523">
    <property type="component" value="Unassembled WGS sequence"/>
</dbReference>
<comment type="caution">
    <text evidence="1">The sequence shown here is derived from an EMBL/GenBank/DDBJ whole genome shotgun (WGS) entry which is preliminary data.</text>
</comment>
<dbReference type="EMBL" id="JABCSC020000003">
    <property type="protein sequence ID" value="NSL55811.1"/>
    <property type="molecule type" value="Genomic_DNA"/>
</dbReference>
<name>A0ABX2IND5_9RHOO</name>
<dbReference type="RefSeq" id="WP_170022204.1">
    <property type="nucleotide sequence ID" value="NZ_JABCSC020000003.1"/>
</dbReference>
<accession>A0ABX2IND5</accession>
<evidence type="ECO:0000313" key="1">
    <source>
        <dbReference type="EMBL" id="NSL55811.1"/>
    </source>
</evidence>
<proteinExistence type="predicted"/>
<protein>
    <recommendedName>
        <fullName evidence="3">Lipoprotein</fullName>
    </recommendedName>
</protein>
<evidence type="ECO:0008006" key="3">
    <source>
        <dbReference type="Google" id="ProtNLM"/>
    </source>
</evidence>
<keyword evidence="2" id="KW-1185">Reference proteome</keyword>
<gene>
    <name evidence="1" type="ORF">HJ583_012300</name>
</gene>